<gene>
    <name evidence="2" type="ORF">BRW62_06415</name>
</gene>
<dbReference type="GO" id="GO:0046872">
    <property type="term" value="F:metal ion binding"/>
    <property type="evidence" value="ECO:0007669"/>
    <property type="project" value="UniProtKB-KW"/>
</dbReference>
<evidence type="ECO:0000256" key="1">
    <source>
        <dbReference type="PIRSR" id="PIRSR600760-2"/>
    </source>
</evidence>
<comment type="cofactor">
    <cofactor evidence="1">
        <name>Mg(2+)</name>
        <dbReference type="ChEBI" id="CHEBI:18420"/>
    </cofactor>
</comment>
<organism evidence="2 3">
    <name type="scientific">Parathermosynechococcus lividus PCC 6715</name>
    <dbReference type="NCBI Taxonomy" id="1917166"/>
    <lineage>
        <taxon>Bacteria</taxon>
        <taxon>Bacillati</taxon>
        <taxon>Cyanobacteriota</taxon>
        <taxon>Cyanophyceae</taxon>
        <taxon>Acaryochloridales</taxon>
        <taxon>Thermosynechococcaceae</taxon>
        <taxon>Parathermosynechococcus</taxon>
    </lineage>
</organism>
<dbReference type="InterPro" id="IPR000760">
    <property type="entry name" value="Inositol_monophosphatase-like"/>
</dbReference>
<dbReference type="AlphaFoldDB" id="A0A2D2Q1T4"/>
<reference evidence="3" key="2">
    <citation type="journal article" date="2022" name="Front. Microbiol.">
        <title>Comparative Genomic Analysis Revealed Distinct Molecular Components and Organization of CO2-Concentrating Mechanism in Thermophilic Cyanobacteria.</title>
        <authorList>
            <person name="Tang J."/>
            <person name="Zhou H."/>
            <person name="Yao D."/>
            <person name="Riaz S."/>
            <person name="You D."/>
            <person name="Klepacz-Smolka A."/>
            <person name="Daroch M."/>
        </authorList>
    </citation>
    <scope>NUCLEOTIDE SEQUENCE [LARGE SCALE GENOMIC DNA]</scope>
    <source>
        <strain evidence="3">PCC 6715</strain>
    </source>
</reference>
<dbReference type="KEGG" id="slw:BRW62_06415"/>
<dbReference type="SUPFAM" id="SSF56655">
    <property type="entry name" value="Carbohydrate phosphatase"/>
    <property type="match status" value="1"/>
</dbReference>
<name>A0A2D2Q1T4_PARLV</name>
<proteinExistence type="predicted"/>
<protein>
    <submittedName>
        <fullName evidence="2">Ammonium transporter</fullName>
    </submittedName>
</protein>
<dbReference type="PANTHER" id="PTHR43028">
    <property type="entry name" value="3'(2'),5'-BISPHOSPHATE NUCLEOTIDASE 1"/>
    <property type="match status" value="1"/>
</dbReference>
<dbReference type="PRINTS" id="PR00377">
    <property type="entry name" value="IMPHPHTASES"/>
</dbReference>
<feature type="binding site" evidence="1">
    <location>
        <position position="92"/>
    </location>
    <ligand>
        <name>Mg(2+)</name>
        <dbReference type="ChEBI" id="CHEBI:18420"/>
        <label>1</label>
        <note>catalytic</note>
    </ligand>
</feature>
<evidence type="ECO:0000313" key="2">
    <source>
        <dbReference type="EMBL" id="ATS18446.1"/>
    </source>
</evidence>
<reference evidence="2 3" key="1">
    <citation type="submission" date="2016-11" db="EMBL/GenBank/DDBJ databases">
        <title>Complete genome sequence of thermophilic cyanobacteria strain Synechococcus sp. PCC6715.</title>
        <authorList>
            <person name="Tang J."/>
            <person name="Daroch M."/>
            <person name="Liang Y."/>
            <person name="Jiang D."/>
            <person name="Shah M."/>
        </authorList>
    </citation>
    <scope>NUCLEOTIDE SEQUENCE [LARGE SCALE GENOMIC DNA]</scope>
    <source>
        <strain evidence="2 3">PCC 6715</strain>
    </source>
</reference>
<keyword evidence="1" id="KW-0479">Metal-binding</keyword>
<dbReference type="PANTHER" id="PTHR43028:SF5">
    <property type="entry name" value="3'(2'),5'-BISPHOSPHATE NUCLEOTIDASE 1"/>
    <property type="match status" value="1"/>
</dbReference>
<dbReference type="Pfam" id="PF00459">
    <property type="entry name" value="Inositol_P"/>
    <property type="match status" value="1"/>
</dbReference>
<dbReference type="Proteomes" id="UP000231057">
    <property type="component" value="Chromosome"/>
</dbReference>
<accession>A0A2D2Q1T4</accession>
<feature type="binding site" evidence="1">
    <location>
        <position position="95"/>
    </location>
    <ligand>
        <name>Mg(2+)</name>
        <dbReference type="ChEBI" id="CHEBI:18420"/>
        <label>1</label>
        <note>catalytic</note>
    </ligand>
</feature>
<dbReference type="Gene3D" id="3.30.540.10">
    <property type="entry name" value="Fructose-1,6-Bisphosphatase, subunit A, domain 1"/>
    <property type="match status" value="1"/>
</dbReference>
<keyword evidence="1" id="KW-0460">Magnesium</keyword>
<dbReference type="RefSeq" id="WP_227517635.1">
    <property type="nucleotide sequence ID" value="NZ_CP018092.1"/>
</dbReference>
<evidence type="ECO:0000313" key="3">
    <source>
        <dbReference type="Proteomes" id="UP000231057"/>
    </source>
</evidence>
<feature type="binding site" evidence="1">
    <location>
        <position position="223"/>
    </location>
    <ligand>
        <name>Mg(2+)</name>
        <dbReference type="ChEBI" id="CHEBI:18420"/>
        <label>1</label>
        <note>catalytic</note>
    </ligand>
</feature>
<feature type="binding site" evidence="1">
    <location>
        <position position="94"/>
    </location>
    <ligand>
        <name>Mg(2+)</name>
        <dbReference type="ChEBI" id="CHEBI:18420"/>
        <label>1</label>
        <note>catalytic</note>
    </ligand>
</feature>
<dbReference type="InterPro" id="IPR050725">
    <property type="entry name" value="CysQ/Inositol_MonoPase"/>
</dbReference>
<sequence length="291" mass="32524">MTSTPPVTPSQIWQINQLLRQAGQRARQLAQQPFDVIEKGRQDFATSIDRFLDRLLSQKFRTWFPEDGIISEENADSQAVFQERKARYWLIDPLDGTDDLIHHRHGYSLMVGLLEHYTPVAGWIYAPNQDHLYYGGKDWGLLQMSSGGPPVPLLPICPPPPTQSYCPVMIGYRDYRTYGDAIHGLLPEVQFQFLGSFGLKVIEVILGRAGLYLYLNQRVKLWDTTAPLALATAAGLVCTDLAGNPLRFDADALQGQTLAHQQPILIGWPEYIAALRSPLVDAITAVQRGVG</sequence>
<dbReference type="EMBL" id="CP018092">
    <property type="protein sequence ID" value="ATS18446.1"/>
    <property type="molecule type" value="Genomic_DNA"/>
</dbReference>
<keyword evidence="3" id="KW-1185">Reference proteome</keyword>
<dbReference type="Gene3D" id="3.40.190.80">
    <property type="match status" value="1"/>
</dbReference>
<feature type="binding site" evidence="1">
    <location>
        <position position="72"/>
    </location>
    <ligand>
        <name>Mg(2+)</name>
        <dbReference type="ChEBI" id="CHEBI:18420"/>
        <label>1</label>
        <note>catalytic</note>
    </ligand>
</feature>